<dbReference type="PROSITE" id="PS50878">
    <property type="entry name" value="RT_POL"/>
    <property type="match status" value="1"/>
</dbReference>
<dbReference type="Proteomes" id="UP001160148">
    <property type="component" value="Unassembled WGS sequence"/>
</dbReference>
<evidence type="ECO:0000313" key="2">
    <source>
        <dbReference type="EMBL" id="CAI6375143.1"/>
    </source>
</evidence>
<proteinExistence type="predicted"/>
<dbReference type="SUPFAM" id="SSF56672">
    <property type="entry name" value="DNA/RNA polymerases"/>
    <property type="match status" value="1"/>
</dbReference>
<accession>A0AAV0Y2Z8</accession>
<comment type="caution">
    <text evidence="2">The sequence shown here is derived from an EMBL/GenBank/DDBJ whole genome shotgun (WGS) entry which is preliminary data.</text>
</comment>
<reference evidence="2 3" key="1">
    <citation type="submission" date="2023-01" db="EMBL/GenBank/DDBJ databases">
        <authorList>
            <person name="Whitehead M."/>
        </authorList>
    </citation>
    <scope>NUCLEOTIDE SEQUENCE [LARGE SCALE GENOMIC DNA]</scope>
</reference>
<organism evidence="2 3">
    <name type="scientific">Macrosiphum euphorbiae</name>
    <name type="common">potato aphid</name>
    <dbReference type="NCBI Taxonomy" id="13131"/>
    <lineage>
        <taxon>Eukaryota</taxon>
        <taxon>Metazoa</taxon>
        <taxon>Ecdysozoa</taxon>
        <taxon>Arthropoda</taxon>
        <taxon>Hexapoda</taxon>
        <taxon>Insecta</taxon>
        <taxon>Pterygota</taxon>
        <taxon>Neoptera</taxon>
        <taxon>Paraneoptera</taxon>
        <taxon>Hemiptera</taxon>
        <taxon>Sternorrhyncha</taxon>
        <taxon>Aphidomorpha</taxon>
        <taxon>Aphidoidea</taxon>
        <taxon>Aphididae</taxon>
        <taxon>Macrosiphini</taxon>
        <taxon>Macrosiphum</taxon>
    </lineage>
</organism>
<dbReference type="PANTHER" id="PTHR33332">
    <property type="entry name" value="REVERSE TRANSCRIPTASE DOMAIN-CONTAINING PROTEIN"/>
    <property type="match status" value="1"/>
</dbReference>
<keyword evidence="3" id="KW-1185">Reference proteome</keyword>
<dbReference type="GO" id="GO:0071897">
    <property type="term" value="P:DNA biosynthetic process"/>
    <property type="evidence" value="ECO:0007669"/>
    <property type="project" value="UniProtKB-ARBA"/>
</dbReference>
<sequence>MQRLGASLETSKIVISYLRNRWADLELEGIHYRRRLARGCPQGSQLGPTLWKIAMTPIYGMLPDTSTTKIITYADDILLMVGAARPTKAFQRIEKHLDLLNNWAFTFGLEFSASKSQLLSLKGGLKPGYSVRFGTRADAPLIVSSATAKYLGVYLDPRRSFWDHIEHVSQKSRDMYGRMRRLRSANWGMGQLAARTIYRGVFLPRVTYAAEIWASGTRLEKSKKKLLSAQRAPLLAMTGAYNTVSTNCLPSVAGTMPLDLEIRMHVLTQKKRKQEITNAAFDGSVDDLFNEWQLRYDTLPKGNWSKKMIPSVRHRFNLPMKLDHYTTQFLTGHGDFRAKLHSFKLVSDPICECDRKPETVNHVLRFCPRTKNARKKLKSTLSDEGVSWPPADGAFLKSKATYEALVTFSREALTNRTDR</sequence>
<dbReference type="Pfam" id="PF00078">
    <property type="entry name" value="RVT_1"/>
    <property type="match status" value="1"/>
</dbReference>
<name>A0AAV0Y2Z8_9HEMI</name>
<evidence type="ECO:0000313" key="3">
    <source>
        <dbReference type="Proteomes" id="UP001160148"/>
    </source>
</evidence>
<gene>
    <name evidence="2" type="ORF">MEUPH1_LOCUS28679</name>
</gene>
<dbReference type="InterPro" id="IPR000477">
    <property type="entry name" value="RT_dom"/>
</dbReference>
<feature type="domain" description="Reverse transcriptase" evidence="1">
    <location>
        <begin position="1"/>
        <end position="155"/>
    </location>
</feature>
<dbReference type="InterPro" id="IPR043502">
    <property type="entry name" value="DNA/RNA_pol_sf"/>
</dbReference>
<evidence type="ECO:0000259" key="1">
    <source>
        <dbReference type="PROSITE" id="PS50878"/>
    </source>
</evidence>
<dbReference type="EMBL" id="CARXXK010001271">
    <property type="protein sequence ID" value="CAI6375143.1"/>
    <property type="molecule type" value="Genomic_DNA"/>
</dbReference>
<dbReference type="AlphaFoldDB" id="A0AAV0Y2Z8"/>
<protein>
    <recommendedName>
        <fullName evidence="1">Reverse transcriptase domain-containing protein</fullName>
    </recommendedName>
</protein>